<sequence length="94" mass="10864">MNDDIQLATQQVVYNLKKIREEKNISQLELAHRAGISQNMVTYIETGKRSPTLQTLIKLCVALEVSPSKLFTEEKTEKKDSIKQKIINDIERYL</sequence>
<dbReference type="PANTHER" id="PTHR46797:SF1">
    <property type="entry name" value="METHYLPHOSPHONATE SYNTHASE"/>
    <property type="match status" value="1"/>
</dbReference>
<dbReference type="InterPro" id="IPR001387">
    <property type="entry name" value="Cro/C1-type_HTH"/>
</dbReference>
<evidence type="ECO:0000313" key="3">
    <source>
        <dbReference type="EMBL" id="MBU3850908.1"/>
    </source>
</evidence>
<evidence type="ECO:0000256" key="1">
    <source>
        <dbReference type="ARBA" id="ARBA00023125"/>
    </source>
</evidence>
<proteinExistence type="predicted"/>
<dbReference type="PANTHER" id="PTHR46797">
    <property type="entry name" value="HTH-TYPE TRANSCRIPTIONAL REGULATOR"/>
    <property type="match status" value="1"/>
</dbReference>
<dbReference type="GO" id="GO:0005829">
    <property type="term" value="C:cytosol"/>
    <property type="evidence" value="ECO:0007669"/>
    <property type="project" value="TreeGrafter"/>
</dbReference>
<dbReference type="EMBL" id="JAHLFV010000232">
    <property type="protein sequence ID" value="MBU3850908.1"/>
    <property type="molecule type" value="Genomic_DNA"/>
</dbReference>
<feature type="domain" description="HTH cro/C1-type" evidence="2">
    <location>
        <begin position="16"/>
        <end position="70"/>
    </location>
</feature>
<name>A0A9E2P1A8_9SPIR</name>
<comment type="caution">
    <text evidence="3">The sequence shown here is derived from an EMBL/GenBank/DDBJ whole genome shotgun (WGS) entry which is preliminary data.</text>
</comment>
<reference evidence="3" key="2">
    <citation type="submission" date="2021-04" db="EMBL/GenBank/DDBJ databases">
        <authorList>
            <person name="Gilroy R."/>
        </authorList>
    </citation>
    <scope>NUCLEOTIDE SEQUENCE</scope>
    <source>
        <strain evidence="3">Gambia15-2214</strain>
    </source>
</reference>
<dbReference type="Gene3D" id="1.10.260.40">
    <property type="entry name" value="lambda repressor-like DNA-binding domains"/>
    <property type="match status" value="1"/>
</dbReference>
<dbReference type="AlphaFoldDB" id="A0A9E2P1A8"/>
<dbReference type="InterPro" id="IPR050807">
    <property type="entry name" value="TransReg_Diox_bact_type"/>
</dbReference>
<dbReference type="Pfam" id="PF01381">
    <property type="entry name" value="HTH_3"/>
    <property type="match status" value="1"/>
</dbReference>
<reference evidence="3" key="1">
    <citation type="journal article" date="2021" name="PeerJ">
        <title>Extensive microbial diversity within the chicken gut microbiome revealed by metagenomics and culture.</title>
        <authorList>
            <person name="Gilroy R."/>
            <person name="Ravi A."/>
            <person name="Getino M."/>
            <person name="Pursley I."/>
            <person name="Horton D.L."/>
            <person name="Alikhan N.F."/>
            <person name="Baker D."/>
            <person name="Gharbi K."/>
            <person name="Hall N."/>
            <person name="Watson M."/>
            <person name="Adriaenssens E.M."/>
            <person name="Foster-Nyarko E."/>
            <person name="Jarju S."/>
            <person name="Secka A."/>
            <person name="Antonio M."/>
            <person name="Oren A."/>
            <person name="Chaudhuri R.R."/>
            <person name="La Ragione R."/>
            <person name="Hildebrand F."/>
            <person name="Pallen M.J."/>
        </authorList>
    </citation>
    <scope>NUCLEOTIDE SEQUENCE</scope>
    <source>
        <strain evidence="3">Gambia15-2214</strain>
    </source>
</reference>
<dbReference type="PROSITE" id="PS50943">
    <property type="entry name" value="HTH_CROC1"/>
    <property type="match status" value="1"/>
</dbReference>
<keyword evidence="1" id="KW-0238">DNA-binding</keyword>
<dbReference type="Proteomes" id="UP000823914">
    <property type="component" value="Unassembled WGS sequence"/>
</dbReference>
<gene>
    <name evidence="3" type="ORF">IAA16_10110</name>
</gene>
<dbReference type="GO" id="GO:0003700">
    <property type="term" value="F:DNA-binding transcription factor activity"/>
    <property type="evidence" value="ECO:0007669"/>
    <property type="project" value="TreeGrafter"/>
</dbReference>
<dbReference type="InterPro" id="IPR010982">
    <property type="entry name" value="Lambda_DNA-bd_dom_sf"/>
</dbReference>
<protein>
    <submittedName>
        <fullName evidence="3">Helix-turn-helix transcriptional regulator</fullName>
    </submittedName>
</protein>
<dbReference type="CDD" id="cd00093">
    <property type="entry name" value="HTH_XRE"/>
    <property type="match status" value="1"/>
</dbReference>
<accession>A0A9E2P1A8</accession>
<evidence type="ECO:0000259" key="2">
    <source>
        <dbReference type="PROSITE" id="PS50943"/>
    </source>
</evidence>
<dbReference type="SUPFAM" id="SSF47413">
    <property type="entry name" value="lambda repressor-like DNA-binding domains"/>
    <property type="match status" value="1"/>
</dbReference>
<dbReference type="SMART" id="SM00530">
    <property type="entry name" value="HTH_XRE"/>
    <property type="match status" value="1"/>
</dbReference>
<evidence type="ECO:0000313" key="4">
    <source>
        <dbReference type="Proteomes" id="UP000823914"/>
    </source>
</evidence>
<dbReference type="GO" id="GO:0003677">
    <property type="term" value="F:DNA binding"/>
    <property type="evidence" value="ECO:0007669"/>
    <property type="project" value="UniProtKB-KW"/>
</dbReference>
<organism evidence="3 4">
    <name type="scientific">Candidatus Treponema excrementipullorum</name>
    <dbReference type="NCBI Taxonomy" id="2838768"/>
    <lineage>
        <taxon>Bacteria</taxon>
        <taxon>Pseudomonadati</taxon>
        <taxon>Spirochaetota</taxon>
        <taxon>Spirochaetia</taxon>
        <taxon>Spirochaetales</taxon>
        <taxon>Treponemataceae</taxon>
        <taxon>Treponema</taxon>
    </lineage>
</organism>